<dbReference type="AlphaFoldDB" id="B4D5F1"/>
<feature type="transmembrane region" description="Helical" evidence="2">
    <location>
        <begin position="214"/>
        <end position="234"/>
    </location>
</feature>
<reference evidence="3 4" key="1">
    <citation type="journal article" date="2011" name="J. Bacteriol.">
        <title>Genome sequence of Chthoniobacter flavus Ellin428, an aerobic heterotrophic soil bacterium.</title>
        <authorList>
            <person name="Kant R."/>
            <person name="van Passel M.W."/>
            <person name="Palva A."/>
            <person name="Lucas S."/>
            <person name="Lapidus A."/>
            <person name="Glavina Del Rio T."/>
            <person name="Dalin E."/>
            <person name="Tice H."/>
            <person name="Bruce D."/>
            <person name="Goodwin L."/>
            <person name="Pitluck S."/>
            <person name="Larimer F.W."/>
            <person name="Land M.L."/>
            <person name="Hauser L."/>
            <person name="Sangwan P."/>
            <person name="de Vos W.M."/>
            <person name="Janssen P.H."/>
            <person name="Smidt H."/>
        </authorList>
    </citation>
    <scope>NUCLEOTIDE SEQUENCE [LARGE SCALE GENOMIC DNA]</scope>
    <source>
        <strain evidence="3 4">Ellin428</strain>
    </source>
</reference>
<evidence type="ECO:0000313" key="3">
    <source>
        <dbReference type="EMBL" id="EDY18356.1"/>
    </source>
</evidence>
<dbReference type="eggNOG" id="ENOG5030E73">
    <property type="taxonomic scope" value="Bacteria"/>
</dbReference>
<dbReference type="Proteomes" id="UP000005824">
    <property type="component" value="Unassembled WGS sequence"/>
</dbReference>
<evidence type="ECO:0000313" key="4">
    <source>
        <dbReference type="Proteomes" id="UP000005824"/>
    </source>
</evidence>
<evidence type="ECO:0000256" key="2">
    <source>
        <dbReference type="SAM" id="Phobius"/>
    </source>
</evidence>
<sequence>MNFPRPRHRNTAPPPRPIGTVQAVPEADEHPHPDSNGTFAALVGLALTALLANSSLPSSLARFSSIGALISIGISVAMDMRRGGLRNLIRADLMAIFAFYFLTLFEFLFPQPHFDELIDVRTTHQALLCVDLGFLGLFLGRHLIHPRKQPFAHTLTYEIPAGWIVFIFWACFFIGYLHMLVAVNFNVVEMVGFFMDPRFSQPWQRGRLGDWKALLVELGLFIYLIPPLAGIMIARRHRYGTFSLALACGALLFTFFYGFTSGTRNIFASYLVTFLIAYSFALPFARKKELLILCIGSGLFMIFATYYMLQFRNVGFRNYLQGGYVQEDPAERTMFVDYNLYAICRLVDVFPHKRDYLGFEIPYQALIRPIPRAIWAGKPEGLSSSIEDALGVEGVTISASFVGEAYMSGGMVVTLIIALCFGALTGWWSFLASPKNSELGILIYASGFFAAVISMRSLFVFTTALLPTVAALVIGTYAVRLLAKQAGQLLSRAALRNAQARRLPMPPRPAPPRK</sequence>
<organism evidence="3 4">
    <name type="scientific">Chthoniobacter flavus Ellin428</name>
    <dbReference type="NCBI Taxonomy" id="497964"/>
    <lineage>
        <taxon>Bacteria</taxon>
        <taxon>Pseudomonadati</taxon>
        <taxon>Verrucomicrobiota</taxon>
        <taxon>Spartobacteria</taxon>
        <taxon>Chthoniobacterales</taxon>
        <taxon>Chthoniobacteraceae</taxon>
        <taxon>Chthoniobacter</taxon>
    </lineage>
</organism>
<feature type="transmembrane region" description="Helical" evidence="2">
    <location>
        <begin position="91"/>
        <end position="110"/>
    </location>
</feature>
<keyword evidence="4" id="KW-1185">Reference proteome</keyword>
<name>B4D5F1_9BACT</name>
<gene>
    <name evidence="3" type="ORF">CfE428DRAFT_4140</name>
</gene>
<evidence type="ECO:0000256" key="1">
    <source>
        <dbReference type="SAM" id="MobiDB-lite"/>
    </source>
</evidence>
<feature type="transmembrane region" description="Helical" evidence="2">
    <location>
        <begin position="266"/>
        <end position="285"/>
    </location>
</feature>
<feature type="region of interest" description="Disordered" evidence="1">
    <location>
        <begin position="1"/>
        <end position="31"/>
    </location>
</feature>
<feature type="transmembrane region" description="Helical" evidence="2">
    <location>
        <begin position="241"/>
        <end position="260"/>
    </location>
</feature>
<evidence type="ECO:0008006" key="5">
    <source>
        <dbReference type="Google" id="ProtNLM"/>
    </source>
</evidence>
<feature type="transmembrane region" description="Helical" evidence="2">
    <location>
        <begin position="439"/>
        <end position="459"/>
    </location>
</feature>
<dbReference type="RefSeq" id="WP_006981464.1">
    <property type="nucleotide sequence ID" value="NZ_ABVL01000013.1"/>
</dbReference>
<feature type="transmembrane region" description="Helical" evidence="2">
    <location>
        <begin position="405"/>
        <end position="427"/>
    </location>
</feature>
<keyword evidence="2" id="KW-0472">Membrane</keyword>
<accession>B4D5F1</accession>
<comment type="caution">
    <text evidence="3">The sequence shown here is derived from an EMBL/GenBank/DDBJ whole genome shotgun (WGS) entry which is preliminary data.</text>
</comment>
<dbReference type="EMBL" id="ABVL01000013">
    <property type="protein sequence ID" value="EDY18356.1"/>
    <property type="molecule type" value="Genomic_DNA"/>
</dbReference>
<dbReference type="STRING" id="497964.CfE428DRAFT_4140"/>
<feature type="transmembrane region" description="Helical" evidence="2">
    <location>
        <begin position="122"/>
        <end position="140"/>
    </location>
</feature>
<feature type="transmembrane region" description="Helical" evidence="2">
    <location>
        <begin position="161"/>
        <end position="194"/>
    </location>
</feature>
<dbReference type="InParanoid" id="B4D5F1"/>
<keyword evidence="2" id="KW-1133">Transmembrane helix</keyword>
<feature type="compositionally biased region" description="Basic residues" evidence="1">
    <location>
        <begin position="1"/>
        <end position="10"/>
    </location>
</feature>
<keyword evidence="2" id="KW-0812">Transmembrane</keyword>
<proteinExistence type="predicted"/>
<protein>
    <recommendedName>
        <fullName evidence="5">O-antigen polymerase</fullName>
    </recommendedName>
</protein>
<feature type="transmembrane region" description="Helical" evidence="2">
    <location>
        <begin position="465"/>
        <end position="483"/>
    </location>
</feature>
<feature type="transmembrane region" description="Helical" evidence="2">
    <location>
        <begin position="290"/>
        <end position="309"/>
    </location>
</feature>